<gene>
    <name evidence="1" type="ORF">ACFPPC_12390</name>
</gene>
<evidence type="ECO:0000313" key="1">
    <source>
        <dbReference type="EMBL" id="MFC5393439.1"/>
    </source>
</evidence>
<name>A0ABW0HDV4_9HYPH</name>
<proteinExistence type="predicted"/>
<dbReference type="Proteomes" id="UP001596104">
    <property type="component" value="Unassembled WGS sequence"/>
</dbReference>
<sequence length="109" mass="12242">MSDELRARTAEMNARIAEAEERGRAFAAREKEYNAGNNRMYRPNIASLDAVGTQREIDDVSSLLQSGRFADYSLRGGYGDRRTSDMNQYLLWLQEHQQAISTPAAQPGS</sequence>
<dbReference type="EMBL" id="JBHSLV010000020">
    <property type="protein sequence ID" value="MFC5393439.1"/>
    <property type="molecule type" value="Genomic_DNA"/>
</dbReference>
<keyword evidence="2" id="KW-1185">Reference proteome</keyword>
<comment type="caution">
    <text evidence="1">The sequence shown here is derived from an EMBL/GenBank/DDBJ whole genome shotgun (WGS) entry which is preliminary data.</text>
</comment>
<evidence type="ECO:0000313" key="2">
    <source>
        <dbReference type="Proteomes" id="UP001596104"/>
    </source>
</evidence>
<reference evidence="2" key="1">
    <citation type="journal article" date="2019" name="Int. J. Syst. Evol. Microbiol.">
        <title>The Global Catalogue of Microorganisms (GCM) 10K type strain sequencing project: providing services to taxonomists for standard genome sequencing and annotation.</title>
        <authorList>
            <consortium name="The Broad Institute Genomics Platform"/>
            <consortium name="The Broad Institute Genome Sequencing Center for Infectious Disease"/>
            <person name="Wu L."/>
            <person name="Ma J."/>
        </authorList>
    </citation>
    <scope>NUCLEOTIDE SEQUENCE [LARGE SCALE GENOMIC DNA]</scope>
    <source>
        <strain evidence="2">CGMCC 1.16326</strain>
    </source>
</reference>
<dbReference type="RefSeq" id="WP_291674347.1">
    <property type="nucleotide sequence ID" value="NZ_JBHSLV010000020.1"/>
</dbReference>
<organism evidence="1 2">
    <name type="scientific">Bosea vestrisii</name>
    <dbReference type="NCBI Taxonomy" id="151416"/>
    <lineage>
        <taxon>Bacteria</taxon>
        <taxon>Pseudomonadati</taxon>
        <taxon>Pseudomonadota</taxon>
        <taxon>Alphaproteobacteria</taxon>
        <taxon>Hyphomicrobiales</taxon>
        <taxon>Boseaceae</taxon>
        <taxon>Bosea</taxon>
    </lineage>
</organism>
<protein>
    <submittedName>
        <fullName evidence="1">Uncharacterized protein</fullName>
    </submittedName>
</protein>
<accession>A0ABW0HDV4</accession>